<dbReference type="EMBL" id="CR382125">
    <property type="protein sequence ID" value="CAG99913.1"/>
    <property type="molecule type" value="Genomic_DNA"/>
</dbReference>
<feature type="domain" description="FMR1-interacting protein 1 conserved" evidence="2">
    <location>
        <begin position="178"/>
        <end position="227"/>
    </location>
</feature>
<feature type="compositionally biased region" description="Basic and acidic residues" evidence="1">
    <location>
        <begin position="304"/>
        <end position="330"/>
    </location>
</feature>
<proteinExistence type="predicted"/>
<dbReference type="HOGENOM" id="CLU_038609_0_0_1"/>
<dbReference type="Gene3D" id="6.10.250.1790">
    <property type="match status" value="1"/>
</dbReference>
<dbReference type="InterPro" id="IPR019496">
    <property type="entry name" value="NUFIP1_cons_dom"/>
</dbReference>
<reference evidence="3 4" key="1">
    <citation type="journal article" date="2004" name="Nature">
        <title>Genome evolution in yeasts.</title>
        <authorList>
            <consortium name="Genolevures"/>
            <person name="Dujon B."/>
            <person name="Sherman D."/>
            <person name="Fischer G."/>
            <person name="Durrens P."/>
            <person name="Casaregola S."/>
            <person name="Lafontaine I."/>
            <person name="de Montigny J."/>
            <person name="Marck C."/>
            <person name="Neuveglise C."/>
            <person name="Talla E."/>
            <person name="Goffard N."/>
            <person name="Frangeul L."/>
            <person name="Aigle M."/>
            <person name="Anthouard V."/>
            <person name="Babour A."/>
            <person name="Barbe V."/>
            <person name="Barnay S."/>
            <person name="Blanchin S."/>
            <person name="Beckerich J.M."/>
            <person name="Beyne E."/>
            <person name="Bleykasten C."/>
            <person name="Boisrame A."/>
            <person name="Boyer J."/>
            <person name="Cattolico L."/>
            <person name="Confanioleri F."/>
            <person name="de Daruvar A."/>
            <person name="Despons L."/>
            <person name="Fabre E."/>
            <person name="Fairhead C."/>
            <person name="Ferry-Dumazet H."/>
            <person name="Groppi A."/>
            <person name="Hantraye F."/>
            <person name="Hennequin C."/>
            <person name="Jauniaux N."/>
            <person name="Joyet P."/>
            <person name="Kachouri R."/>
            <person name="Kerrest A."/>
            <person name="Koszul R."/>
            <person name="Lemaire M."/>
            <person name="Lesur I."/>
            <person name="Ma L."/>
            <person name="Muller H."/>
            <person name="Nicaud J.M."/>
            <person name="Nikolski M."/>
            <person name="Oztas S."/>
            <person name="Ozier-Kalogeropoulos O."/>
            <person name="Pellenz S."/>
            <person name="Potier S."/>
            <person name="Richard G.F."/>
            <person name="Straub M.L."/>
            <person name="Suleau A."/>
            <person name="Swennene D."/>
            <person name="Tekaia F."/>
            <person name="Wesolowski-Louvel M."/>
            <person name="Westhof E."/>
            <person name="Wirth B."/>
            <person name="Zeniou-Meyer M."/>
            <person name="Zivanovic I."/>
            <person name="Bolotin-Fukuhara M."/>
            <person name="Thierry A."/>
            <person name="Bouchier C."/>
            <person name="Caudron B."/>
            <person name="Scarpelli C."/>
            <person name="Gaillardin C."/>
            <person name="Weissenbach J."/>
            <person name="Wincker P."/>
            <person name="Souciet J.L."/>
        </authorList>
    </citation>
    <scope>NUCLEOTIDE SEQUENCE [LARGE SCALE GENOMIC DNA]</scope>
    <source>
        <strain evidence="4">ATCC 8585 / CBS 2359 / DSM 70799 / NBRC 1267 / NRRL Y-1140 / WM37</strain>
    </source>
</reference>
<dbReference type="STRING" id="284590.Q6CML3"/>
<dbReference type="PaxDb" id="284590-Q6CML3"/>
<dbReference type="eggNOG" id="ENOG502S1E3">
    <property type="taxonomic scope" value="Eukaryota"/>
</dbReference>
<dbReference type="SUPFAM" id="SSF81995">
    <property type="entry name" value="beta-sandwich domain of Sec23/24"/>
    <property type="match status" value="1"/>
</dbReference>
<organism evidence="3 4">
    <name type="scientific">Kluyveromyces lactis (strain ATCC 8585 / CBS 2359 / DSM 70799 / NBRC 1267 / NRRL Y-1140 / WM37)</name>
    <name type="common">Yeast</name>
    <name type="synonym">Candida sphaerica</name>
    <dbReference type="NCBI Taxonomy" id="284590"/>
    <lineage>
        <taxon>Eukaryota</taxon>
        <taxon>Fungi</taxon>
        <taxon>Dikarya</taxon>
        <taxon>Ascomycota</taxon>
        <taxon>Saccharomycotina</taxon>
        <taxon>Saccharomycetes</taxon>
        <taxon>Saccharomycetales</taxon>
        <taxon>Saccharomycetaceae</taxon>
        <taxon>Kluyveromyces</taxon>
    </lineage>
</organism>
<feature type="region of interest" description="Disordered" evidence="1">
    <location>
        <begin position="99"/>
        <end position="122"/>
    </location>
</feature>
<dbReference type="AlphaFoldDB" id="Q6CML3"/>
<feature type="compositionally biased region" description="Basic and acidic residues" evidence="1">
    <location>
        <begin position="147"/>
        <end position="157"/>
    </location>
</feature>
<keyword evidence="4" id="KW-1185">Reference proteome</keyword>
<gene>
    <name evidence="3" type="ORF">KLLA0_E19339g</name>
</gene>
<evidence type="ECO:0000259" key="2">
    <source>
        <dbReference type="Pfam" id="PF10453"/>
    </source>
</evidence>
<feature type="region of interest" description="Disordered" evidence="1">
    <location>
        <begin position="302"/>
        <end position="342"/>
    </location>
</feature>
<evidence type="ECO:0000256" key="1">
    <source>
        <dbReference type="SAM" id="MobiDB-lite"/>
    </source>
</evidence>
<name>Q6CML3_KLULA</name>
<feature type="compositionally biased region" description="Acidic residues" evidence="1">
    <location>
        <begin position="158"/>
        <end position="171"/>
    </location>
</feature>
<protein>
    <submittedName>
        <fullName evidence="3">KLLA0E19339p</fullName>
    </submittedName>
</protein>
<dbReference type="Proteomes" id="UP000000598">
    <property type="component" value="Chromosome E"/>
</dbReference>
<dbReference type="InParanoid" id="Q6CML3"/>
<feature type="region of interest" description="Disordered" evidence="1">
    <location>
        <begin position="143"/>
        <end position="171"/>
    </location>
</feature>
<dbReference type="Pfam" id="PF10453">
    <property type="entry name" value="NUFIP1"/>
    <property type="match status" value="1"/>
</dbReference>
<evidence type="ECO:0000313" key="3">
    <source>
        <dbReference type="EMBL" id="CAG99913.1"/>
    </source>
</evidence>
<sequence>MNGQNVYNNSSQGGSVNNNLLQHTLQTTRMQYYPIPQMNQPNQYGVPAMQHAPMGMRYGTHHPFYPNPHQYQQSWYGFNQAQPPYVDVTKSSKINYDDEEEEEEEEVIEHQQSNLEANDKIEVPKKGPIKKFANTNLRNSALVENKIASDEDDKRKEEEDEEEEEASADEDIIETVKGSDLYIPGTSIVLKTEEDIAKWKEERRKMWLIKISNKKEMYREKFNVKDEDLNRNPLQESRKERYFIQNIQNQVKRFNYKPNLTIGLHQRILKEENGKILDFIKELGDANYLKYELTEEEKEVLFGGKDHKNDQNRRSNRRYDRQLNQRDTQYRNHSRKRPIDEV</sequence>
<accession>Q6CML3</accession>
<dbReference type="KEGG" id="kla:KLLA0_E19339g"/>
<evidence type="ECO:0000313" key="4">
    <source>
        <dbReference type="Proteomes" id="UP000000598"/>
    </source>
</evidence>